<evidence type="ECO:0000313" key="2">
    <source>
        <dbReference type="EMBL" id="PST40133.1"/>
    </source>
</evidence>
<dbReference type="AlphaFoldDB" id="A0A2T3FY14"/>
<protein>
    <recommendedName>
        <fullName evidence="1">HTH-like domain-containing protein</fullName>
    </recommendedName>
</protein>
<gene>
    <name evidence="2" type="ORF">C7U54_09550</name>
</gene>
<name>A0A2T3FY14_9FIRM</name>
<feature type="domain" description="HTH-like" evidence="1">
    <location>
        <begin position="40"/>
        <end position="87"/>
    </location>
</feature>
<reference evidence="2 3" key="1">
    <citation type="journal article" date="2019" name="Int. J. Syst. Evol. Microbiol.">
        <title>Faecalibacillus intestinalis gen. nov., sp. nov. and Faecalibacillus faecis sp. nov., isolated from human faeces.</title>
        <authorList>
            <person name="Seo B."/>
            <person name="Jeon K."/>
            <person name="Baek I."/>
            <person name="Lee Y.M."/>
            <person name="Baek K."/>
            <person name="Ko G."/>
        </authorList>
    </citation>
    <scope>NUCLEOTIDE SEQUENCE [LARGE SCALE GENOMIC DNA]</scope>
    <source>
        <strain evidence="2 3">SNUG30099</strain>
    </source>
</reference>
<evidence type="ECO:0000259" key="1">
    <source>
        <dbReference type="Pfam" id="PF13276"/>
    </source>
</evidence>
<dbReference type="RefSeq" id="WP_107030140.1">
    <property type="nucleotide sequence ID" value="NZ_DAWBZG010000250.1"/>
</dbReference>
<dbReference type="Pfam" id="PF13276">
    <property type="entry name" value="HTH_21"/>
    <property type="match status" value="1"/>
</dbReference>
<organism evidence="2 3">
    <name type="scientific">Faecalibacillus intestinalis</name>
    <dbReference type="NCBI Taxonomy" id="1982626"/>
    <lineage>
        <taxon>Bacteria</taxon>
        <taxon>Bacillati</taxon>
        <taxon>Bacillota</taxon>
        <taxon>Erysipelotrichia</taxon>
        <taxon>Erysipelotrichales</taxon>
        <taxon>Coprobacillaceae</taxon>
        <taxon>Faecalibacillus</taxon>
    </lineage>
</organism>
<dbReference type="Proteomes" id="UP000240974">
    <property type="component" value="Unassembled WGS sequence"/>
</dbReference>
<dbReference type="InterPro" id="IPR025948">
    <property type="entry name" value="HTH-like_dom"/>
</dbReference>
<evidence type="ECO:0000313" key="3">
    <source>
        <dbReference type="Proteomes" id="UP000240974"/>
    </source>
</evidence>
<sequence>MKKRIKRYTRCVRSVKKGYWHTGKINKTDIYKAVKEEKQKKTHKESYEIYGSPKITELLNKKGDKVSQKYVYSIMKENNLKAKYIKPYIQTTISHDFSDKLKNLLNRHYNPTKPNVTW</sequence>
<proteinExistence type="predicted"/>
<keyword evidence="3" id="KW-1185">Reference proteome</keyword>
<accession>A0A2T3FY14</accession>
<dbReference type="EMBL" id="PYLQ01000013">
    <property type="protein sequence ID" value="PST40133.1"/>
    <property type="molecule type" value="Genomic_DNA"/>
</dbReference>
<comment type="caution">
    <text evidence="2">The sequence shown here is derived from an EMBL/GenBank/DDBJ whole genome shotgun (WGS) entry which is preliminary data.</text>
</comment>